<evidence type="ECO:0000256" key="1">
    <source>
        <dbReference type="SAM" id="MobiDB-lite"/>
    </source>
</evidence>
<dbReference type="InParanoid" id="A0A7J7CC72"/>
<sequence>MRIRKNANLSTILEFSAPEWRLQTHVCHMNQSPWDVISFSDETYPAALNQFGGGDDSFAVNTSFGDSAGVVESLESMMDEDDKAMEMETEDDNGGRKDEERTKIKKKKFCSKTSVSSSKRGGGAVVDRGSRPGRAKKGSSLNSSNPYEFYYYSGFGPLWGKRRAGKNGGGGEAKIKRKSSKSKEMEGVVIQNTILPPSPSLIDHSEELDFVEEEDDYEEDNEEEQRSSNGGKKRVRKLVKARSLKSLM</sequence>
<dbReference type="AlphaFoldDB" id="A0A7J7CC72"/>
<feature type="compositionally biased region" description="Basic residues" evidence="1">
    <location>
        <begin position="231"/>
        <end position="248"/>
    </location>
</feature>
<dbReference type="FunCoup" id="A0A7J7CC72">
    <property type="interactions" value="526"/>
</dbReference>
<accession>A0A7J7CC72</accession>
<feature type="region of interest" description="Disordered" evidence="1">
    <location>
        <begin position="163"/>
        <end position="248"/>
    </location>
</feature>
<dbReference type="PANTHER" id="PTHR34680">
    <property type="entry name" value="EXPRESSED PROTEIN"/>
    <property type="match status" value="1"/>
</dbReference>
<evidence type="ECO:0000313" key="3">
    <source>
        <dbReference type="Proteomes" id="UP000593562"/>
    </source>
</evidence>
<dbReference type="Proteomes" id="UP000593562">
    <property type="component" value="Unassembled WGS sequence"/>
</dbReference>
<evidence type="ECO:0000313" key="2">
    <source>
        <dbReference type="EMBL" id="KAF5731748.1"/>
    </source>
</evidence>
<dbReference type="PANTHER" id="PTHR34680:SF3">
    <property type="entry name" value="EXPRESSED PROTEIN"/>
    <property type="match status" value="1"/>
</dbReference>
<feature type="compositionally biased region" description="Basic and acidic residues" evidence="1">
    <location>
        <begin position="93"/>
        <end position="102"/>
    </location>
</feature>
<keyword evidence="3" id="KW-1185">Reference proteome</keyword>
<feature type="compositionally biased region" description="Acidic residues" evidence="1">
    <location>
        <begin position="206"/>
        <end position="223"/>
    </location>
</feature>
<protein>
    <submittedName>
        <fullName evidence="2">Uncharacterized protein</fullName>
    </submittedName>
</protein>
<gene>
    <name evidence="2" type="ORF">HS088_TW18G00433</name>
</gene>
<comment type="caution">
    <text evidence="2">The sequence shown here is derived from an EMBL/GenBank/DDBJ whole genome shotgun (WGS) entry which is preliminary data.</text>
</comment>
<reference evidence="2 3" key="1">
    <citation type="journal article" date="2020" name="Nat. Commun.">
        <title>Genome of Tripterygium wilfordii and identification of cytochrome P450 involved in triptolide biosynthesis.</title>
        <authorList>
            <person name="Tu L."/>
            <person name="Su P."/>
            <person name="Zhang Z."/>
            <person name="Gao L."/>
            <person name="Wang J."/>
            <person name="Hu T."/>
            <person name="Zhou J."/>
            <person name="Zhang Y."/>
            <person name="Zhao Y."/>
            <person name="Liu Y."/>
            <person name="Song Y."/>
            <person name="Tong Y."/>
            <person name="Lu Y."/>
            <person name="Yang J."/>
            <person name="Xu C."/>
            <person name="Jia M."/>
            <person name="Peters R.J."/>
            <person name="Huang L."/>
            <person name="Gao W."/>
        </authorList>
    </citation>
    <scope>NUCLEOTIDE SEQUENCE [LARGE SCALE GENOMIC DNA]</scope>
    <source>
        <strain evidence="3">cv. XIE 37</strain>
        <tissue evidence="2">Leaf</tissue>
    </source>
</reference>
<feature type="region of interest" description="Disordered" evidence="1">
    <location>
        <begin position="85"/>
        <end position="140"/>
    </location>
</feature>
<name>A0A7J7CC72_TRIWF</name>
<dbReference type="OrthoDB" id="1927437at2759"/>
<dbReference type="EMBL" id="JAAARO010000018">
    <property type="protein sequence ID" value="KAF5731748.1"/>
    <property type="molecule type" value="Genomic_DNA"/>
</dbReference>
<proteinExistence type="predicted"/>
<organism evidence="2 3">
    <name type="scientific">Tripterygium wilfordii</name>
    <name type="common">Thunder God vine</name>
    <dbReference type="NCBI Taxonomy" id="458696"/>
    <lineage>
        <taxon>Eukaryota</taxon>
        <taxon>Viridiplantae</taxon>
        <taxon>Streptophyta</taxon>
        <taxon>Embryophyta</taxon>
        <taxon>Tracheophyta</taxon>
        <taxon>Spermatophyta</taxon>
        <taxon>Magnoliopsida</taxon>
        <taxon>eudicotyledons</taxon>
        <taxon>Gunneridae</taxon>
        <taxon>Pentapetalae</taxon>
        <taxon>rosids</taxon>
        <taxon>fabids</taxon>
        <taxon>Celastrales</taxon>
        <taxon>Celastraceae</taxon>
        <taxon>Tripterygium</taxon>
    </lineage>
</organism>